<dbReference type="SUPFAM" id="SSF53335">
    <property type="entry name" value="S-adenosyl-L-methionine-dependent methyltransferases"/>
    <property type="match status" value="1"/>
</dbReference>
<dbReference type="EMBL" id="KI966390">
    <property type="protein sequence ID" value="EWC48465.1"/>
    <property type="molecule type" value="Genomic_DNA"/>
</dbReference>
<dbReference type="OrthoDB" id="2013972at2759"/>
<keyword evidence="3" id="KW-1185">Reference proteome</keyword>
<protein>
    <recommendedName>
        <fullName evidence="4">S-adenosyl-L-methionine-dependent methyltransferase</fullName>
    </recommendedName>
</protein>
<dbReference type="AlphaFoldDB" id="W7IGY8"/>
<organism evidence="2 3">
    <name type="scientific">Drechslerella stenobrocha 248</name>
    <dbReference type="NCBI Taxonomy" id="1043628"/>
    <lineage>
        <taxon>Eukaryota</taxon>
        <taxon>Fungi</taxon>
        <taxon>Dikarya</taxon>
        <taxon>Ascomycota</taxon>
        <taxon>Pezizomycotina</taxon>
        <taxon>Orbiliomycetes</taxon>
        <taxon>Orbiliales</taxon>
        <taxon>Orbiliaceae</taxon>
        <taxon>Drechslerella</taxon>
    </lineage>
</organism>
<proteinExistence type="predicted"/>
<name>W7IGY8_9PEZI</name>
<feature type="region of interest" description="Disordered" evidence="1">
    <location>
        <begin position="1"/>
        <end position="29"/>
    </location>
</feature>
<evidence type="ECO:0008006" key="4">
    <source>
        <dbReference type="Google" id="ProtNLM"/>
    </source>
</evidence>
<dbReference type="CDD" id="cd02440">
    <property type="entry name" value="AdoMet_MTases"/>
    <property type="match status" value="1"/>
</dbReference>
<dbReference type="PANTHER" id="PTHR43591:SF10">
    <property type="entry name" value="ABC TRANSMEMBRANE TYPE-1 DOMAIN-CONTAINING PROTEIN-RELATED"/>
    <property type="match status" value="1"/>
</dbReference>
<dbReference type="Gene3D" id="3.40.50.150">
    <property type="entry name" value="Vaccinia Virus protein VP39"/>
    <property type="match status" value="1"/>
</dbReference>
<feature type="compositionally biased region" description="Basic and acidic residues" evidence="1">
    <location>
        <begin position="364"/>
        <end position="373"/>
    </location>
</feature>
<feature type="region of interest" description="Disordered" evidence="1">
    <location>
        <begin position="344"/>
        <end position="373"/>
    </location>
</feature>
<accession>W7IGY8</accession>
<evidence type="ECO:0000256" key="1">
    <source>
        <dbReference type="SAM" id="MobiDB-lite"/>
    </source>
</evidence>
<dbReference type="GO" id="GO:0008168">
    <property type="term" value="F:methyltransferase activity"/>
    <property type="evidence" value="ECO:0007669"/>
    <property type="project" value="TreeGrafter"/>
</dbReference>
<reference evidence="2 3" key="1">
    <citation type="submission" date="2013-05" db="EMBL/GenBank/DDBJ databases">
        <title>Drechslerella stenobrocha genome reveals carnivorous origination and mechanical trapping mechanism of predatory fungi.</title>
        <authorList>
            <person name="Liu X."/>
            <person name="Zhang W."/>
            <person name="Liu K."/>
        </authorList>
    </citation>
    <scope>NUCLEOTIDE SEQUENCE [LARGE SCALE GENOMIC DNA]</scope>
    <source>
        <strain evidence="2 3">248</strain>
    </source>
</reference>
<evidence type="ECO:0000313" key="3">
    <source>
        <dbReference type="Proteomes" id="UP000024837"/>
    </source>
</evidence>
<feature type="compositionally biased region" description="Low complexity" evidence="1">
    <location>
        <begin position="348"/>
        <end position="363"/>
    </location>
</feature>
<sequence length="373" mass="42309">MSRGLKISDLIIPDPAPTSSDDDLESSGGWSLTSSVTDYVYENGRRYPGFGPDGAYLYPNDDRENERLDLQHHVFRLLKGGDLHTIPNAQFKNAKVLDVGTGTGIWAIDFADEYPEAKIRGIDLSPTQPEWVPENVVFEIDNLEDQWNFTSKFDYIHMRMMLGSIANWPLLIKQAFENLSPGGWLESQEVLTCAYCDDGTLPPDCNWKKWEKLYVDAAREFGRPIDIAMDLKGWYEEAGFVDVVEEVVKCPLGNWPADRGQKENGRYLRTSLSEGLQALSLATFTRVLGWKADEVEALTALCRNDLNNRAYHGYFKFYFVRGRKPEEKKPVGSIGRSNKWRKYNWEESSGPSDFRSSSSTLDTLTDRRDGGNA</sequence>
<dbReference type="Proteomes" id="UP000024837">
    <property type="component" value="Unassembled WGS sequence"/>
</dbReference>
<dbReference type="HOGENOM" id="CLU_010595_7_1_1"/>
<dbReference type="PANTHER" id="PTHR43591">
    <property type="entry name" value="METHYLTRANSFERASE"/>
    <property type="match status" value="1"/>
</dbReference>
<dbReference type="InterPro" id="IPR029063">
    <property type="entry name" value="SAM-dependent_MTases_sf"/>
</dbReference>
<evidence type="ECO:0000313" key="2">
    <source>
        <dbReference type="EMBL" id="EWC48465.1"/>
    </source>
</evidence>
<dbReference type="Pfam" id="PF13489">
    <property type="entry name" value="Methyltransf_23"/>
    <property type="match status" value="1"/>
</dbReference>
<gene>
    <name evidence="2" type="ORF">DRE_02234</name>
</gene>